<proteinExistence type="predicted"/>
<keyword evidence="6 9" id="KW-1133">Transmembrane helix</keyword>
<dbReference type="PROSITE" id="PS50893">
    <property type="entry name" value="ABC_TRANSPORTER_2"/>
    <property type="match status" value="1"/>
</dbReference>
<dbReference type="Gene3D" id="2.60.200.20">
    <property type="match status" value="3"/>
</dbReference>
<evidence type="ECO:0000259" key="11">
    <source>
        <dbReference type="PROSITE" id="PS50893"/>
    </source>
</evidence>
<dbReference type="Pfam" id="PF00498">
    <property type="entry name" value="FHA"/>
    <property type="match status" value="3"/>
</dbReference>
<evidence type="ECO:0000256" key="4">
    <source>
        <dbReference type="ARBA" id="ARBA00022741"/>
    </source>
</evidence>
<evidence type="ECO:0000256" key="1">
    <source>
        <dbReference type="ARBA" id="ARBA00004141"/>
    </source>
</evidence>
<evidence type="ECO:0000256" key="6">
    <source>
        <dbReference type="ARBA" id="ARBA00022989"/>
    </source>
</evidence>
<dbReference type="Pfam" id="PF01061">
    <property type="entry name" value="ABC2_membrane"/>
    <property type="match status" value="1"/>
</dbReference>
<gene>
    <name evidence="12" type="ORF">ACFPT7_23150</name>
</gene>
<evidence type="ECO:0000259" key="10">
    <source>
        <dbReference type="PROSITE" id="PS50006"/>
    </source>
</evidence>
<dbReference type="RefSeq" id="WP_263342559.1">
    <property type="nucleotide sequence ID" value="NZ_JAGSYH010000013.1"/>
</dbReference>
<comment type="subcellular location">
    <subcellularLocation>
        <location evidence="1">Membrane</location>
        <topology evidence="1">Multi-pass membrane protein</topology>
    </subcellularLocation>
</comment>
<dbReference type="InterPro" id="IPR013525">
    <property type="entry name" value="ABC2_TM"/>
</dbReference>
<dbReference type="InterPro" id="IPR027417">
    <property type="entry name" value="P-loop_NTPase"/>
</dbReference>
<feature type="compositionally biased region" description="Low complexity" evidence="8">
    <location>
        <begin position="100"/>
        <end position="115"/>
    </location>
</feature>
<dbReference type="SMART" id="SM00240">
    <property type="entry name" value="FHA"/>
    <property type="match status" value="3"/>
</dbReference>
<evidence type="ECO:0000313" key="13">
    <source>
        <dbReference type="Proteomes" id="UP001596091"/>
    </source>
</evidence>
<feature type="compositionally biased region" description="Polar residues" evidence="8">
    <location>
        <begin position="89"/>
        <end position="99"/>
    </location>
</feature>
<dbReference type="PROSITE" id="PS00211">
    <property type="entry name" value="ABC_TRANSPORTER_1"/>
    <property type="match status" value="1"/>
</dbReference>
<evidence type="ECO:0000256" key="8">
    <source>
        <dbReference type="SAM" id="MobiDB-lite"/>
    </source>
</evidence>
<dbReference type="Pfam" id="PF00005">
    <property type="entry name" value="ABC_tran"/>
    <property type="match status" value="1"/>
</dbReference>
<dbReference type="InterPro" id="IPR050352">
    <property type="entry name" value="ABCG_transporters"/>
</dbReference>
<dbReference type="InterPro" id="IPR017871">
    <property type="entry name" value="ABC_transporter-like_CS"/>
</dbReference>
<keyword evidence="4" id="KW-0547">Nucleotide-binding</keyword>
<feature type="transmembrane region" description="Helical" evidence="9">
    <location>
        <begin position="671"/>
        <end position="691"/>
    </location>
</feature>
<feature type="region of interest" description="Disordered" evidence="8">
    <location>
        <begin position="89"/>
        <end position="122"/>
    </location>
</feature>
<dbReference type="EMBL" id="JBHSPH010000017">
    <property type="protein sequence ID" value="MFC5865222.1"/>
    <property type="molecule type" value="Genomic_DNA"/>
</dbReference>
<dbReference type="Gene3D" id="3.40.50.300">
    <property type="entry name" value="P-loop containing nucleotide triphosphate hydrolases"/>
    <property type="match status" value="1"/>
</dbReference>
<feature type="domain" description="ABC transporter" evidence="11">
    <location>
        <begin position="312"/>
        <end position="550"/>
    </location>
</feature>
<dbReference type="SUPFAM" id="SSF49879">
    <property type="entry name" value="SMAD/FHA domain"/>
    <property type="match status" value="3"/>
</dbReference>
<dbReference type="PANTHER" id="PTHR48041:SF139">
    <property type="entry name" value="PROTEIN SCARLET"/>
    <property type="match status" value="1"/>
</dbReference>
<keyword evidence="3 9" id="KW-0812">Transmembrane</keyword>
<keyword evidence="5" id="KW-0067">ATP-binding</keyword>
<dbReference type="Proteomes" id="UP001596091">
    <property type="component" value="Unassembled WGS sequence"/>
</dbReference>
<feature type="domain" description="FHA" evidence="10">
    <location>
        <begin position="225"/>
        <end position="274"/>
    </location>
</feature>
<evidence type="ECO:0000256" key="2">
    <source>
        <dbReference type="ARBA" id="ARBA00022448"/>
    </source>
</evidence>
<protein>
    <submittedName>
        <fullName evidence="12">FHA domain-containing protein</fullName>
    </submittedName>
</protein>
<dbReference type="SUPFAM" id="SSF52540">
    <property type="entry name" value="P-loop containing nucleoside triphosphate hydrolases"/>
    <property type="match status" value="1"/>
</dbReference>
<feature type="transmembrane region" description="Helical" evidence="9">
    <location>
        <begin position="777"/>
        <end position="796"/>
    </location>
</feature>
<feature type="transmembrane region" description="Helical" evidence="9">
    <location>
        <begin position="929"/>
        <end position="947"/>
    </location>
</feature>
<reference evidence="13" key="1">
    <citation type="journal article" date="2019" name="Int. J. Syst. Evol. Microbiol.">
        <title>The Global Catalogue of Microorganisms (GCM) 10K type strain sequencing project: providing services to taxonomists for standard genome sequencing and annotation.</title>
        <authorList>
            <consortium name="The Broad Institute Genomics Platform"/>
            <consortium name="The Broad Institute Genome Sequencing Center for Infectious Disease"/>
            <person name="Wu L."/>
            <person name="Ma J."/>
        </authorList>
    </citation>
    <scope>NUCLEOTIDE SEQUENCE [LARGE SCALE GENOMIC DNA]</scope>
    <source>
        <strain evidence="13">JCM 4087</strain>
    </source>
</reference>
<feature type="domain" description="FHA" evidence="10">
    <location>
        <begin position="128"/>
        <end position="177"/>
    </location>
</feature>
<dbReference type="SMART" id="SM00382">
    <property type="entry name" value="AAA"/>
    <property type="match status" value="1"/>
</dbReference>
<evidence type="ECO:0000256" key="7">
    <source>
        <dbReference type="ARBA" id="ARBA00023136"/>
    </source>
</evidence>
<dbReference type="CDD" id="cd00060">
    <property type="entry name" value="FHA"/>
    <property type="match status" value="3"/>
</dbReference>
<feature type="transmembrane region" description="Helical" evidence="9">
    <location>
        <begin position="639"/>
        <end position="659"/>
    </location>
</feature>
<keyword evidence="7 9" id="KW-0472">Membrane</keyword>
<feature type="transmembrane region" description="Helical" evidence="9">
    <location>
        <begin position="748"/>
        <end position="771"/>
    </location>
</feature>
<feature type="transmembrane region" description="Helical" evidence="9">
    <location>
        <begin position="711"/>
        <end position="736"/>
    </location>
</feature>
<name>A0ABW1ELR4_9BACT</name>
<organism evidence="12 13">
    <name type="scientific">Acidicapsa dinghuensis</name>
    <dbReference type="NCBI Taxonomy" id="2218256"/>
    <lineage>
        <taxon>Bacteria</taxon>
        <taxon>Pseudomonadati</taxon>
        <taxon>Acidobacteriota</taxon>
        <taxon>Terriglobia</taxon>
        <taxon>Terriglobales</taxon>
        <taxon>Acidobacteriaceae</taxon>
        <taxon>Acidicapsa</taxon>
    </lineage>
</organism>
<keyword evidence="2" id="KW-0813">Transport</keyword>
<evidence type="ECO:0000256" key="3">
    <source>
        <dbReference type="ARBA" id="ARBA00022692"/>
    </source>
</evidence>
<evidence type="ECO:0000313" key="12">
    <source>
        <dbReference type="EMBL" id="MFC5865222.1"/>
    </source>
</evidence>
<keyword evidence="13" id="KW-1185">Reference proteome</keyword>
<evidence type="ECO:0000256" key="5">
    <source>
        <dbReference type="ARBA" id="ARBA00022840"/>
    </source>
</evidence>
<dbReference type="InterPro" id="IPR000253">
    <property type="entry name" value="FHA_dom"/>
</dbReference>
<dbReference type="PROSITE" id="PS50006">
    <property type="entry name" value="FHA_DOMAIN"/>
    <property type="match status" value="3"/>
</dbReference>
<sequence>MSFIPNLPVQTWIIGRAEDCDLQLPQLEISGHHARLIRQSDQYWIEDTNSSNGVYINGVRIPASQPTHIPPGAVVTLGRQIPLLWPQTTPVTLPAQPNRSGSASASAGNSGSVPKPSIPPPLPGSRVITIGRAPGSDKQVDLPIVSWEHARIVFENGQPILEDLGSRNHTYIDRIDTPVQRAPLDPNSTVYLGSYKIAVKELLNAQRVTVGEAAFNKVEFRGNSMVIGRDPQADVPLDFPMVSWHHARLTREANGILVEDLGSRNGTFVGGIRVSGKVLAKPGQEIGLGSYRFQLLEGGQLAQRTYHGNVTIEAANVVVNAPSGNRLIEPVSMTIFPSELVALMGPAGAGKTTLLKALNGYTKPAEGRVLFNGASLYDYYDQFRQQLGYVPQDDIVHSQLTVGEALYFSARLRTDLSDDEIRARTVKVLDQLRMLDKKDTLIGSPERKTLSGGQRKRVNIALELINDTPVLFLDEPTSGLSSYDAESVIDLLKELSKQGKTIITTIHQPSIHIYKQFDDLIMVNRDPGGKTGSMVYFGPAYPDSIQFLNGLPPGPATSDLSPEMLLSGLAKKSSTEWQQLYQGSRYHQDFVVARPGNQPTPTATGAPGDKPRRHFDLTQWFALVRRNTIVKLRDKTQTAILMIQAPLFATLIVLVYHGLSHDMGEELTKKLVGIHFLMVIAAIWFGCNNAARDIVGEWTVYKRERMVTLRLGSYAFSKLAVLLGLALIQCFFLLGIVDLSLSLKSNFFLVYGMLVLSAMVGTGLGLCISAFSKTTESAIALLPVVLLPIIALGGGLRPAYLLDAKLRWITLAVPSQWALEANLLQETGPNKWPLLSHAATSQNTPAAEQPMVITQDNGKPAEFYCDQQANLAKGQYYDVADPIIPHNRISCPEQDGTMKENFTSKPIEVVYNSSTYKAEKFRHRFRTSVMILAGMLTGLIAAVLGILRMRDNDPQ</sequence>
<accession>A0ABW1ELR4</accession>
<comment type="caution">
    <text evidence="12">The sequence shown here is derived from an EMBL/GenBank/DDBJ whole genome shotgun (WGS) entry which is preliminary data.</text>
</comment>
<dbReference type="InterPro" id="IPR008984">
    <property type="entry name" value="SMAD_FHA_dom_sf"/>
</dbReference>
<dbReference type="InterPro" id="IPR003439">
    <property type="entry name" value="ABC_transporter-like_ATP-bd"/>
</dbReference>
<dbReference type="InterPro" id="IPR003593">
    <property type="entry name" value="AAA+_ATPase"/>
</dbReference>
<feature type="domain" description="FHA" evidence="10">
    <location>
        <begin position="12"/>
        <end position="61"/>
    </location>
</feature>
<evidence type="ECO:0000256" key="9">
    <source>
        <dbReference type="SAM" id="Phobius"/>
    </source>
</evidence>
<dbReference type="PANTHER" id="PTHR48041">
    <property type="entry name" value="ABC TRANSPORTER G FAMILY MEMBER 28"/>
    <property type="match status" value="1"/>
</dbReference>